<keyword evidence="3" id="KW-1185">Reference proteome</keyword>
<name>A0ABQ7TL99_PHRPL</name>
<proteinExistence type="predicted"/>
<feature type="non-terminal residue" evidence="2">
    <location>
        <position position="116"/>
    </location>
</feature>
<dbReference type="Proteomes" id="UP000826234">
    <property type="component" value="Unassembled WGS sequence"/>
</dbReference>
<dbReference type="EMBL" id="JAIPUX010000439">
    <property type="protein sequence ID" value="KAH0630599.1"/>
    <property type="molecule type" value="Genomic_DNA"/>
</dbReference>
<protein>
    <submittedName>
        <fullName evidence="2">Uncharacterized protein</fullName>
    </submittedName>
</protein>
<organism evidence="2 3">
    <name type="scientific">Phrynosoma platyrhinos</name>
    <name type="common">Desert horned lizard</name>
    <dbReference type="NCBI Taxonomy" id="52577"/>
    <lineage>
        <taxon>Eukaryota</taxon>
        <taxon>Metazoa</taxon>
        <taxon>Chordata</taxon>
        <taxon>Craniata</taxon>
        <taxon>Vertebrata</taxon>
        <taxon>Euteleostomi</taxon>
        <taxon>Lepidosauria</taxon>
        <taxon>Squamata</taxon>
        <taxon>Bifurcata</taxon>
        <taxon>Unidentata</taxon>
        <taxon>Episquamata</taxon>
        <taxon>Toxicofera</taxon>
        <taxon>Iguania</taxon>
        <taxon>Phrynosomatidae</taxon>
        <taxon>Phrynosomatinae</taxon>
        <taxon>Phrynosoma</taxon>
    </lineage>
</organism>
<reference evidence="2 3" key="1">
    <citation type="journal article" date="2022" name="Gigascience">
        <title>A chromosome-level genome assembly and annotation of the desert horned lizard, Phrynosoma platyrhinos, provides insight into chromosomal rearrangements among reptiles.</title>
        <authorList>
            <person name="Koochekian N."/>
            <person name="Ascanio A."/>
            <person name="Farleigh K."/>
            <person name="Card D.C."/>
            <person name="Schield D.R."/>
            <person name="Castoe T.A."/>
            <person name="Jezkova T."/>
        </authorList>
    </citation>
    <scope>NUCLEOTIDE SEQUENCE [LARGE SCALE GENOMIC DNA]</scope>
    <source>
        <strain evidence="2">NK-2021</strain>
    </source>
</reference>
<feature type="compositionally biased region" description="Basic and acidic residues" evidence="1">
    <location>
        <begin position="68"/>
        <end position="103"/>
    </location>
</feature>
<comment type="caution">
    <text evidence="2">The sequence shown here is derived from an EMBL/GenBank/DDBJ whole genome shotgun (WGS) entry which is preliminary data.</text>
</comment>
<feature type="region of interest" description="Disordered" evidence="1">
    <location>
        <begin position="1"/>
        <end position="23"/>
    </location>
</feature>
<evidence type="ECO:0000313" key="3">
    <source>
        <dbReference type="Proteomes" id="UP000826234"/>
    </source>
</evidence>
<sequence length="116" mass="12716">MGAKDWMTINEGGELAPESSEQLAPHMPTIWRATENIPGFCEERTLLDNVGQASGNRETIGYEDITEEHEAHRVSPRRAREDLSDEQDVAKASEKKQSGKPGDESQTTGAKSSSSE</sequence>
<accession>A0ABQ7TL99</accession>
<feature type="compositionally biased region" description="Polar residues" evidence="1">
    <location>
        <begin position="104"/>
        <end position="116"/>
    </location>
</feature>
<gene>
    <name evidence="2" type="ORF">JD844_013817</name>
</gene>
<evidence type="ECO:0000313" key="2">
    <source>
        <dbReference type="EMBL" id="KAH0630599.1"/>
    </source>
</evidence>
<evidence type="ECO:0000256" key="1">
    <source>
        <dbReference type="SAM" id="MobiDB-lite"/>
    </source>
</evidence>
<feature type="region of interest" description="Disordered" evidence="1">
    <location>
        <begin position="52"/>
        <end position="116"/>
    </location>
</feature>